<keyword evidence="3" id="KW-1185">Reference proteome</keyword>
<evidence type="ECO:0000256" key="1">
    <source>
        <dbReference type="SAM" id="MobiDB-lite"/>
    </source>
</evidence>
<comment type="caution">
    <text evidence="2">The sequence shown here is derived from an EMBL/GenBank/DDBJ whole genome shotgun (WGS) entry which is preliminary data.</text>
</comment>
<organism evidence="2 3">
    <name type="scientific">Capsicum annuum</name>
    <name type="common">Capsicum pepper</name>
    <dbReference type="NCBI Taxonomy" id="4072"/>
    <lineage>
        <taxon>Eukaryota</taxon>
        <taxon>Viridiplantae</taxon>
        <taxon>Streptophyta</taxon>
        <taxon>Embryophyta</taxon>
        <taxon>Tracheophyta</taxon>
        <taxon>Spermatophyta</taxon>
        <taxon>Magnoliopsida</taxon>
        <taxon>eudicotyledons</taxon>
        <taxon>Gunneridae</taxon>
        <taxon>Pentapetalae</taxon>
        <taxon>asterids</taxon>
        <taxon>lamiids</taxon>
        <taxon>Solanales</taxon>
        <taxon>Solanaceae</taxon>
        <taxon>Solanoideae</taxon>
        <taxon>Capsiceae</taxon>
        <taxon>Capsicum</taxon>
    </lineage>
</organism>
<protein>
    <submittedName>
        <fullName evidence="2">Uncharacterized protein</fullName>
    </submittedName>
</protein>
<gene>
    <name evidence="2" type="ORF">T459_19752</name>
</gene>
<dbReference type="EMBL" id="AYRZ02000007">
    <property type="protein sequence ID" value="PHT76230.1"/>
    <property type="molecule type" value="Genomic_DNA"/>
</dbReference>
<name>A0A2G2Z2I2_CAPAN</name>
<dbReference type="Gramene" id="PHT76230">
    <property type="protein sequence ID" value="PHT76230"/>
    <property type="gene ID" value="T459_19752"/>
</dbReference>
<evidence type="ECO:0000313" key="3">
    <source>
        <dbReference type="Proteomes" id="UP000222542"/>
    </source>
</evidence>
<feature type="compositionally biased region" description="Acidic residues" evidence="1">
    <location>
        <begin position="104"/>
        <end position="114"/>
    </location>
</feature>
<sequence length="223" mass="24942">MIQQELLSPFNQIHERGGIPVIHPNISNIFFVIQIGAAPIKDANAMIRGGDINSDDNWVHGRTIGQTSDEKNPGPPTKHAIDLIRAFDNYLKCNFKSSGSDKLENEEDNAEDLPESTQPNRNASLSNAAELEKDLLYEATPIKHTNAMVRLEDIISDDNWGHGRIIGQTSDENPGLPTKHAIDLIGAFDNYLKCNFKRSGSDNIYWGQSDMRSLDQIIRKFDQ</sequence>
<reference evidence="2 3" key="2">
    <citation type="journal article" date="2017" name="Genome Biol.">
        <title>New reference genome sequences of hot pepper reveal the massive evolution of plant disease-resistance genes by retroduplication.</title>
        <authorList>
            <person name="Kim S."/>
            <person name="Park J."/>
            <person name="Yeom S.I."/>
            <person name="Kim Y.M."/>
            <person name="Seo E."/>
            <person name="Kim K.T."/>
            <person name="Kim M.S."/>
            <person name="Lee J.M."/>
            <person name="Cheong K."/>
            <person name="Shin H.S."/>
            <person name="Kim S.B."/>
            <person name="Han K."/>
            <person name="Lee J."/>
            <person name="Park M."/>
            <person name="Lee H.A."/>
            <person name="Lee H.Y."/>
            <person name="Lee Y."/>
            <person name="Oh S."/>
            <person name="Lee J.H."/>
            <person name="Choi E."/>
            <person name="Choi E."/>
            <person name="Lee S.E."/>
            <person name="Jeon J."/>
            <person name="Kim H."/>
            <person name="Choi G."/>
            <person name="Song H."/>
            <person name="Lee J."/>
            <person name="Lee S.C."/>
            <person name="Kwon J.K."/>
            <person name="Lee H.Y."/>
            <person name="Koo N."/>
            <person name="Hong Y."/>
            <person name="Kim R.W."/>
            <person name="Kang W.H."/>
            <person name="Huh J.H."/>
            <person name="Kang B.C."/>
            <person name="Yang T.J."/>
            <person name="Lee Y.H."/>
            <person name="Bennetzen J.L."/>
            <person name="Choi D."/>
        </authorList>
    </citation>
    <scope>NUCLEOTIDE SEQUENCE [LARGE SCALE GENOMIC DNA]</scope>
    <source>
        <strain evidence="3">cv. CM334</strain>
    </source>
</reference>
<evidence type="ECO:0000313" key="2">
    <source>
        <dbReference type="EMBL" id="PHT76230.1"/>
    </source>
</evidence>
<feature type="region of interest" description="Disordered" evidence="1">
    <location>
        <begin position="98"/>
        <end position="122"/>
    </location>
</feature>
<dbReference type="AlphaFoldDB" id="A0A2G2Z2I2"/>
<proteinExistence type="predicted"/>
<dbReference type="Proteomes" id="UP000222542">
    <property type="component" value="Unassembled WGS sequence"/>
</dbReference>
<reference evidence="2 3" key="1">
    <citation type="journal article" date="2014" name="Nat. Genet.">
        <title>Genome sequence of the hot pepper provides insights into the evolution of pungency in Capsicum species.</title>
        <authorList>
            <person name="Kim S."/>
            <person name="Park M."/>
            <person name="Yeom S.I."/>
            <person name="Kim Y.M."/>
            <person name="Lee J.M."/>
            <person name="Lee H.A."/>
            <person name="Seo E."/>
            <person name="Choi J."/>
            <person name="Cheong K."/>
            <person name="Kim K.T."/>
            <person name="Jung K."/>
            <person name="Lee G.W."/>
            <person name="Oh S.K."/>
            <person name="Bae C."/>
            <person name="Kim S.B."/>
            <person name="Lee H.Y."/>
            <person name="Kim S.Y."/>
            <person name="Kim M.S."/>
            <person name="Kang B.C."/>
            <person name="Jo Y.D."/>
            <person name="Yang H.B."/>
            <person name="Jeong H.J."/>
            <person name="Kang W.H."/>
            <person name="Kwon J.K."/>
            <person name="Shin C."/>
            <person name="Lim J.Y."/>
            <person name="Park J.H."/>
            <person name="Huh J.H."/>
            <person name="Kim J.S."/>
            <person name="Kim B.D."/>
            <person name="Cohen O."/>
            <person name="Paran I."/>
            <person name="Suh M.C."/>
            <person name="Lee S.B."/>
            <person name="Kim Y.K."/>
            <person name="Shin Y."/>
            <person name="Noh S.J."/>
            <person name="Park J."/>
            <person name="Seo Y.S."/>
            <person name="Kwon S.Y."/>
            <person name="Kim H.A."/>
            <person name="Park J.M."/>
            <person name="Kim H.J."/>
            <person name="Choi S.B."/>
            <person name="Bosland P.W."/>
            <person name="Reeves G."/>
            <person name="Jo S.H."/>
            <person name="Lee B.W."/>
            <person name="Cho H.T."/>
            <person name="Choi H.S."/>
            <person name="Lee M.S."/>
            <person name="Yu Y."/>
            <person name="Do Choi Y."/>
            <person name="Park B.S."/>
            <person name="van Deynze A."/>
            <person name="Ashrafi H."/>
            <person name="Hill T."/>
            <person name="Kim W.T."/>
            <person name="Pai H.S."/>
            <person name="Ahn H.K."/>
            <person name="Yeam I."/>
            <person name="Giovannoni J.J."/>
            <person name="Rose J.K."/>
            <person name="Sorensen I."/>
            <person name="Lee S.J."/>
            <person name="Kim R.W."/>
            <person name="Choi I.Y."/>
            <person name="Choi B.S."/>
            <person name="Lim J.S."/>
            <person name="Lee Y.H."/>
            <person name="Choi D."/>
        </authorList>
    </citation>
    <scope>NUCLEOTIDE SEQUENCE [LARGE SCALE GENOMIC DNA]</scope>
    <source>
        <strain evidence="3">cv. CM334</strain>
    </source>
</reference>
<accession>A0A2G2Z2I2</accession>